<dbReference type="InterPro" id="IPR052928">
    <property type="entry name" value="Desiccation-related_membrane"/>
</dbReference>
<dbReference type="InterPro" id="IPR024623">
    <property type="entry name" value="YtxH"/>
</dbReference>
<keyword evidence="1" id="KW-0472">Membrane</keyword>
<organism evidence="2 3">
    <name type="scientific">Candidatus Segetimicrobium genomatis</name>
    <dbReference type="NCBI Taxonomy" id="2569760"/>
    <lineage>
        <taxon>Bacteria</taxon>
        <taxon>Bacillati</taxon>
        <taxon>Candidatus Sysuimicrobiota</taxon>
        <taxon>Candidatus Sysuimicrobiia</taxon>
        <taxon>Candidatus Sysuimicrobiales</taxon>
        <taxon>Candidatus Segetimicrobiaceae</taxon>
        <taxon>Candidatus Segetimicrobium</taxon>
    </lineage>
</organism>
<reference evidence="2 3" key="1">
    <citation type="journal article" date="2019" name="Nat. Microbiol.">
        <title>Mediterranean grassland soil C-N compound turnover is dependent on rainfall and depth, and is mediated by genomically divergent microorganisms.</title>
        <authorList>
            <person name="Diamond S."/>
            <person name="Andeer P.F."/>
            <person name="Li Z."/>
            <person name="Crits-Christoph A."/>
            <person name="Burstein D."/>
            <person name="Anantharaman K."/>
            <person name="Lane K.R."/>
            <person name="Thomas B.C."/>
            <person name="Pan C."/>
            <person name="Northen T.R."/>
            <person name="Banfield J.F."/>
        </authorList>
    </citation>
    <scope>NUCLEOTIDE SEQUENCE [LARGE SCALE GENOMIC DNA]</scope>
    <source>
        <strain evidence="2">NP_8</strain>
    </source>
</reference>
<keyword evidence="1" id="KW-1133">Transmembrane helix</keyword>
<dbReference type="Proteomes" id="UP000318834">
    <property type="component" value="Unassembled WGS sequence"/>
</dbReference>
<gene>
    <name evidence="2" type="ORF">E6H05_08970</name>
</gene>
<name>A0A537ISY8_9BACT</name>
<dbReference type="EMBL" id="VBAP01000066">
    <property type="protein sequence ID" value="TMI73786.1"/>
    <property type="molecule type" value="Genomic_DNA"/>
</dbReference>
<accession>A0A537ISY8</accession>
<dbReference type="AlphaFoldDB" id="A0A537ISY8"/>
<proteinExistence type="predicted"/>
<evidence type="ECO:0000313" key="3">
    <source>
        <dbReference type="Proteomes" id="UP000318834"/>
    </source>
</evidence>
<protein>
    <submittedName>
        <fullName evidence="2">YtxH domain-containing protein</fullName>
    </submittedName>
</protein>
<evidence type="ECO:0000313" key="2">
    <source>
        <dbReference type="EMBL" id="TMI73786.1"/>
    </source>
</evidence>
<dbReference type="PANTHER" id="PTHR35792:SF1">
    <property type="entry name" value="SLL0268 PROTEIN"/>
    <property type="match status" value="1"/>
</dbReference>
<dbReference type="Gene3D" id="6.10.140.1430">
    <property type="match status" value="1"/>
</dbReference>
<evidence type="ECO:0000256" key="1">
    <source>
        <dbReference type="SAM" id="Phobius"/>
    </source>
</evidence>
<feature type="transmembrane region" description="Helical" evidence="1">
    <location>
        <begin position="146"/>
        <end position="165"/>
    </location>
</feature>
<keyword evidence="1" id="KW-0812">Transmembrane</keyword>
<dbReference type="PANTHER" id="PTHR35792">
    <property type="entry name" value="GENERAL STRESS PROTEIN"/>
    <property type="match status" value="1"/>
</dbReference>
<comment type="caution">
    <text evidence="2">The sequence shown here is derived from an EMBL/GenBank/DDBJ whole genome shotgun (WGS) entry which is preliminary data.</text>
</comment>
<sequence length="226" mass="23850">MSPPISSRGSTNNVVIPARAAATAAAMPAGDPPTTSTCTWAGIGRPACAVSGAHESANTNESAASNASDVRIDTRLTVVLVCERYTVPTAFRPPRAYFGYAHLGTLQSGSIAELHPAAKAYNDVGPRQNSQRCGEEDRVMEDRTGFMAGLIVGAMIGLGLGIMLAPRAGQETRDQLKEKAQEVTERLKSTAADVKGRVRESAGDVASKVREKIDKDDILNRLGRDG</sequence>
<dbReference type="Pfam" id="PF12732">
    <property type="entry name" value="YtxH"/>
    <property type="match status" value="1"/>
</dbReference>